<dbReference type="GO" id="GO:0000149">
    <property type="term" value="F:SNARE binding"/>
    <property type="evidence" value="ECO:0007669"/>
    <property type="project" value="TreeGrafter"/>
</dbReference>
<dbReference type="InterPro" id="IPR040047">
    <property type="entry name" value="VPS50"/>
</dbReference>
<dbReference type="Proteomes" id="UP000270094">
    <property type="component" value="Unassembled WGS sequence"/>
</dbReference>
<dbReference type="GO" id="GO:0032456">
    <property type="term" value="P:endocytic recycling"/>
    <property type="evidence" value="ECO:0007669"/>
    <property type="project" value="InterPro"/>
</dbReference>
<gene>
    <name evidence="2" type="ORF">SVUK_LOCUS8067</name>
</gene>
<evidence type="ECO:0000313" key="2">
    <source>
        <dbReference type="EMBL" id="VDM73069.1"/>
    </source>
</evidence>
<organism evidence="2 3">
    <name type="scientific">Strongylus vulgaris</name>
    <name type="common">Blood worm</name>
    <dbReference type="NCBI Taxonomy" id="40348"/>
    <lineage>
        <taxon>Eukaryota</taxon>
        <taxon>Metazoa</taxon>
        <taxon>Ecdysozoa</taxon>
        <taxon>Nematoda</taxon>
        <taxon>Chromadorea</taxon>
        <taxon>Rhabditida</taxon>
        <taxon>Rhabditina</taxon>
        <taxon>Rhabditomorpha</taxon>
        <taxon>Strongyloidea</taxon>
        <taxon>Strongylidae</taxon>
        <taxon>Strongylus</taxon>
    </lineage>
</organism>
<accession>A0A3P7J0K1</accession>
<keyword evidence="3" id="KW-1185">Reference proteome</keyword>
<reference evidence="2 3" key="1">
    <citation type="submission" date="2018-11" db="EMBL/GenBank/DDBJ databases">
        <authorList>
            <consortium name="Pathogen Informatics"/>
        </authorList>
    </citation>
    <scope>NUCLEOTIDE SEQUENCE [LARGE SCALE GENOMIC DNA]</scope>
</reference>
<dbReference type="OrthoDB" id="10263345at2759"/>
<proteinExistence type="predicted"/>
<feature type="domain" description="Syndetin C-terminal" evidence="1">
    <location>
        <begin position="61"/>
        <end position="228"/>
    </location>
</feature>
<dbReference type="GO" id="GO:0042147">
    <property type="term" value="P:retrograde transport, endosome to Golgi"/>
    <property type="evidence" value="ECO:0007669"/>
    <property type="project" value="InterPro"/>
</dbReference>
<dbReference type="PANTHER" id="PTHR13258">
    <property type="entry name" value="SYNDETIN"/>
    <property type="match status" value="1"/>
</dbReference>
<feature type="non-terminal residue" evidence="2">
    <location>
        <position position="1"/>
    </location>
</feature>
<dbReference type="GO" id="GO:1990745">
    <property type="term" value="C:EARP complex"/>
    <property type="evidence" value="ECO:0007669"/>
    <property type="project" value="InterPro"/>
</dbReference>
<dbReference type="EMBL" id="UYYB01028697">
    <property type="protein sequence ID" value="VDM73069.1"/>
    <property type="molecule type" value="Genomic_DNA"/>
</dbReference>
<evidence type="ECO:0000313" key="3">
    <source>
        <dbReference type="Proteomes" id="UP000270094"/>
    </source>
</evidence>
<evidence type="ECO:0000259" key="1">
    <source>
        <dbReference type="Pfam" id="PF10474"/>
    </source>
</evidence>
<protein>
    <recommendedName>
        <fullName evidence="1">Syndetin C-terminal domain-containing protein</fullName>
    </recommendedName>
</protein>
<sequence>CVFFGSDGSENAEAPPRIKEVLEDIESRLLRCEVENHVGDLGRLTVPKPCSGLNLNHVDELFGAIERIVAVESLEFVARQLDLVRPVMESLLPSTNEDMLAELDNFYAKIVSVVPETRRLVFDCIASRALKLPVLIAAVSNTKWDINELQTQHSNYVDFLIKDFEAFSLRLDHIAECFNLSDSIRILLWDRTIYYTFRALVQGYCEGGKCSTEGRALMQLDFQHLLLKVFLPNI</sequence>
<dbReference type="GO" id="GO:0005829">
    <property type="term" value="C:cytosol"/>
    <property type="evidence" value="ECO:0007669"/>
    <property type="project" value="GOC"/>
</dbReference>
<dbReference type="Pfam" id="PF10474">
    <property type="entry name" value="Syndetin_C"/>
    <property type="match status" value="1"/>
</dbReference>
<dbReference type="InterPro" id="IPR019514">
    <property type="entry name" value="Syndetin_C"/>
</dbReference>
<dbReference type="AlphaFoldDB" id="A0A3P7J0K1"/>
<dbReference type="PANTHER" id="PTHR13258:SF0">
    <property type="entry name" value="SYNDETIN"/>
    <property type="match status" value="1"/>
</dbReference>
<name>A0A3P7J0K1_STRVU</name>